<evidence type="ECO:0000256" key="13">
    <source>
        <dbReference type="ARBA" id="ARBA00042815"/>
    </source>
</evidence>
<accession>A0ABQ7MF22</accession>
<evidence type="ECO:0000256" key="5">
    <source>
        <dbReference type="ARBA" id="ARBA00022723"/>
    </source>
</evidence>
<evidence type="ECO:0000256" key="3">
    <source>
        <dbReference type="ARBA" id="ARBA00010617"/>
    </source>
</evidence>
<feature type="compositionally biased region" description="Polar residues" evidence="17">
    <location>
        <begin position="574"/>
        <end position="590"/>
    </location>
</feature>
<evidence type="ECO:0000256" key="6">
    <source>
        <dbReference type="ARBA" id="ARBA00023002"/>
    </source>
</evidence>
<keyword evidence="4" id="KW-0349">Heme</keyword>
<dbReference type="PANTHER" id="PTHR47948">
    <property type="entry name" value="TRANS-CINNAMATE 4-MONOOXYGENASE"/>
    <property type="match status" value="1"/>
</dbReference>
<keyword evidence="6" id="KW-0560">Oxidoreductase</keyword>
<dbReference type="PRINTS" id="PR00385">
    <property type="entry name" value="P450"/>
</dbReference>
<evidence type="ECO:0000256" key="17">
    <source>
        <dbReference type="SAM" id="MobiDB-lite"/>
    </source>
</evidence>
<dbReference type="SUPFAM" id="SSF48264">
    <property type="entry name" value="Cytochrome P450"/>
    <property type="match status" value="1"/>
</dbReference>
<dbReference type="InterPro" id="IPR001128">
    <property type="entry name" value="Cyt_P450"/>
</dbReference>
<dbReference type="PANTHER" id="PTHR47948:SF9">
    <property type="entry name" value="CINNAMATE-4-HYDROXYLASE"/>
    <property type="match status" value="1"/>
</dbReference>
<dbReference type="CDD" id="cd11074">
    <property type="entry name" value="CYP73"/>
    <property type="match status" value="1"/>
</dbReference>
<evidence type="ECO:0000256" key="2">
    <source>
        <dbReference type="ARBA" id="ARBA00004370"/>
    </source>
</evidence>
<organism evidence="18 19">
    <name type="scientific">Brassica rapa subsp. trilocularis</name>
    <dbReference type="NCBI Taxonomy" id="1813537"/>
    <lineage>
        <taxon>Eukaryota</taxon>
        <taxon>Viridiplantae</taxon>
        <taxon>Streptophyta</taxon>
        <taxon>Embryophyta</taxon>
        <taxon>Tracheophyta</taxon>
        <taxon>Spermatophyta</taxon>
        <taxon>Magnoliopsida</taxon>
        <taxon>eudicotyledons</taxon>
        <taxon>Gunneridae</taxon>
        <taxon>Pentapetalae</taxon>
        <taxon>rosids</taxon>
        <taxon>malvids</taxon>
        <taxon>Brassicales</taxon>
        <taxon>Brassicaceae</taxon>
        <taxon>Brassiceae</taxon>
        <taxon>Brassica</taxon>
    </lineage>
</organism>
<evidence type="ECO:0000256" key="7">
    <source>
        <dbReference type="ARBA" id="ARBA00023004"/>
    </source>
</evidence>
<evidence type="ECO:0000256" key="10">
    <source>
        <dbReference type="ARBA" id="ARBA00038946"/>
    </source>
</evidence>
<dbReference type="EC" id="1.14.14.91" evidence="10"/>
<dbReference type="InterPro" id="IPR017972">
    <property type="entry name" value="Cyt_P450_CS"/>
</dbReference>
<feature type="region of interest" description="Disordered" evidence="17">
    <location>
        <begin position="1029"/>
        <end position="1056"/>
    </location>
</feature>
<comment type="catalytic activity">
    <reaction evidence="16">
        <text>(E)-cinnamate + reduced [NADPH--hemoprotein reductase] + O2 = (E)-4-coumarate + oxidized [NADPH--hemoprotein reductase] + H2O + H(+)</text>
        <dbReference type="Rhea" id="RHEA:10608"/>
        <dbReference type="Rhea" id="RHEA-COMP:11964"/>
        <dbReference type="Rhea" id="RHEA-COMP:11965"/>
        <dbReference type="ChEBI" id="CHEBI:12876"/>
        <dbReference type="ChEBI" id="CHEBI:15377"/>
        <dbReference type="ChEBI" id="CHEBI:15378"/>
        <dbReference type="ChEBI" id="CHEBI:15379"/>
        <dbReference type="ChEBI" id="CHEBI:15669"/>
        <dbReference type="ChEBI" id="CHEBI:57618"/>
        <dbReference type="ChEBI" id="CHEBI:58210"/>
        <dbReference type="EC" id="1.14.14.91"/>
    </reaction>
</comment>
<gene>
    <name evidence="18" type="primary">A05p017120.1_BraROA</name>
    <name evidence="18" type="ORF">IGI04_018562</name>
</gene>
<evidence type="ECO:0000256" key="11">
    <source>
        <dbReference type="ARBA" id="ARBA00040090"/>
    </source>
</evidence>
<comment type="caution">
    <text evidence="18">The sequence shown here is derived from an EMBL/GenBank/DDBJ whole genome shotgun (WGS) entry which is preliminary data.</text>
</comment>
<dbReference type="Proteomes" id="UP000823674">
    <property type="component" value="Chromosome A05"/>
</dbReference>
<feature type="region of interest" description="Disordered" evidence="17">
    <location>
        <begin position="974"/>
        <end position="994"/>
    </location>
</feature>
<comment type="function">
    <text evidence="15">Catalyzes the first oxidative step of the phenylpropanoid pathway in higher plants by transforming trans-cinnamate into p-coumarate. The compounds formed by this pathway are essential components for lignification, pollination, and defense against ultraviolet light, predators and pathogens.</text>
</comment>
<sequence length="1242" mass="141534">MDLLLLEKSLIAVFAAVVLATVISKLRGKKLKLPPGPMPIPIFGNWLQVGDDLNHRNLVDYAKKFGDLFLLRMGQRNLVVVSSPNLTKEVLHTQGVEFGSRTRNVVFDIFTGKGQDMVFTVYGEHWRKMRRIMTVPFFTNKVVQQNREGWEFEAASVVEDVKKNPDSATKGIVLRKRLQLMMYNNMFRIMFDRRFDSEDDPLFIRLKALNGERSRLAQSFEYNYGDFIPILRPFLRGYLKICQDVKDRRLALFKKYFVDERKQIASSKPTGSEGLKCAIDHILEAQQKGEINEDNVLYIVENINVAAIETTLWSIEWGIAELVNHPEIQTKLRNEIDTVLGPGVQVTEPELHKLPYLQAVIKETLRLRMAIPLLVPHMNLNDAKLAGYDIPAESKILVNAWWLANNPESWKKPEEFRPERFFEEEAHVEANGNDFRYVPFGVGRRSCPGIILALPILGITIGRMVQNFELLPPPGQSKLDTSEKGGQFSLHILHHSTISRHKDPSPSPSSLFRIRDYQFSITVSMLQSPFSRREPALLRMLQWMGGSRRKVAASHNSVKKRQKQYFEQRRRQQHQFTAGSGSCSYDRNSSNQHQSLDILNFISLSTPATPECKPSPPEDVKQVVEDRDAGFHSLKDNITGVGSSFNNKAETIPLKRQVSFSLSCFPVMISLSLPDSQTNDFKKENTTADLMGGTERKLSVFDLVGDDHTTTNRKECSPSEPHMAFSVEGLGKINTETPPSSPQPSSRNFAYGCSSPWNDFGQPTSNVRERLSDFEKERDIIESSKMFQDDKRYRSPIDIHATYRGRSQKLRTSTDHLHKPYISDSRGYFCDTADFNKSRVFDENEWNAKPTFLDDGVGRFYWKDQQPRQEESLNLNFNNYGRDYTGSRSSAEHHATKKRDYLETTWRSNIEGSPVRRPQRLERAIDHPSFEKETTLDFNFDKVFDPPVWSSVVLEEDKDSHSLRSEESCSSSAAWANETSISHETNTRQRKRETDSFCNLGNKKYLNNGLSYESWEDWDVDAQQLKRKVGSGKQVRLSNPGKLRSTSHRDSSSRGGLDAPYNWFAEGFTAAGISSDITTERDKPYPFLNPVFGSSHRRQSRAPDSLPETWVPKYSGEGSGYGDDEHNYMNCVSANHKSKLAGDVCSFGSDTLSENDNEQSKEVNDPKTQGDETSSSVAKSLSDENEYVRCNPNKEVVKARHQGNRGGEKTSRDSHQQMIMLERRTLQFVCLNKTLLLDSLKT</sequence>
<proteinExistence type="inferred from homology"/>
<evidence type="ECO:0000256" key="1">
    <source>
        <dbReference type="ARBA" id="ARBA00001971"/>
    </source>
</evidence>
<dbReference type="Gene3D" id="1.10.630.10">
    <property type="entry name" value="Cytochrome P450"/>
    <property type="match status" value="1"/>
</dbReference>
<evidence type="ECO:0000256" key="16">
    <source>
        <dbReference type="ARBA" id="ARBA00048198"/>
    </source>
</evidence>
<keyword evidence="19" id="KW-1185">Reference proteome</keyword>
<evidence type="ECO:0000256" key="8">
    <source>
        <dbReference type="ARBA" id="ARBA00023033"/>
    </source>
</evidence>
<feature type="compositionally biased region" description="Basic and acidic residues" evidence="17">
    <location>
        <begin position="1158"/>
        <end position="1170"/>
    </location>
</feature>
<keyword evidence="5" id="KW-0479">Metal-binding</keyword>
<evidence type="ECO:0000256" key="14">
    <source>
        <dbReference type="ARBA" id="ARBA00042998"/>
    </source>
</evidence>
<comment type="cofactor">
    <cofactor evidence="1">
        <name>heme</name>
        <dbReference type="ChEBI" id="CHEBI:30413"/>
    </cofactor>
</comment>
<keyword evidence="8" id="KW-0503">Monooxygenase</keyword>
<evidence type="ECO:0000313" key="18">
    <source>
        <dbReference type="EMBL" id="KAG5396748.1"/>
    </source>
</evidence>
<dbReference type="InterPro" id="IPR036396">
    <property type="entry name" value="Cyt_P450_sf"/>
</dbReference>
<comment type="similarity">
    <text evidence="3">Belongs to the cytochrome P450 family.</text>
</comment>
<protein>
    <recommendedName>
        <fullName evidence="11">Trans-cinnamate 4-monooxygenase</fullName>
        <ecNumber evidence="10">1.14.14.91</ecNumber>
    </recommendedName>
    <alternativeName>
        <fullName evidence="12">Cinnamic acid 4-hydroxylase</fullName>
    </alternativeName>
    <alternativeName>
        <fullName evidence="14">Cytochrome P450 73</fullName>
    </alternativeName>
    <alternativeName>
        <fullName evidence="13">Cytochrome P450C4H</fullName>
    </alternativeName>
</protein>
<evidence type="ECO:0000256" key="9">
    <source>
        <dbReference type="ARBA" id="ARBA00037893"/>
    </source>
</evidence>
<dbReference type="Pfam" id="PF00067">
    <property type="entry name" value="p450"/>
    <property type="match status" value="1"/>
</dbReference>
<evidence type="ECO:0000256" key="12">
    <source>
        <dbReference type="ARBA" id="ARBA00041322"/>
    </source>
</evidence>
<dbReference type="EMBL" id="JADBGQ010000005">
    <property type="protein sequence ID" value="KAG5396748.1"/>
    <property type="molecule type" value="Genomic_DNA"/>
</dbReference>
<evidence type="ECO:0000256" key="15">
    <source>
        <dbReference type="ARBA" id="ARBA00045946"/>
    </source>
</evidence>
<feature type="region of interest" description="Disordered" evidence="17">
    <location>
        <begin position="1089"/>
        <end position="1113"/>
    </location>
</feature>
<dbReference type="PRINTS" id="PR00463">
    <property type="entry name" value="EP450I"/>
</dbReference>
<evidence type="ECO:0000256" key="4">
    <source>
        <dbReference type="ARBA" id="ARBA00022617"/>
    </source>
</evidence>
<dbReference type="InterPro" id="IPR002401">
    <property type="entry name" value="Cyt_P450_E_grp-I"/>
</dbReference>
<comment type="pathway">
    <text evidence="9">Phenylpropanoid metabolism; trans-4-coumarate biosynthesis; trans-4-coumarate from trans-cinnamate: step 1/1.</text>
</comment>
<keyword evidence="7" id="KW-0408">Iron</keyword>
<reference evidence="18 19" key="1">
    <citation type="submission" date="2021-03" db="EMBL/GenBank/DDBJ databases">
        <authorList>
            <person name="King G.J."/>
            <person name="Bancroft I."/>
            <person name="Baten A."/>
            <person name="Bloomfield J."/>
            <person name="Borpatragohain P."/>
            <person name="He Z."/>
            <person name="Irish N."/>
            <person name="Irwin J."/>
            <person name="Liu K."/>
            <person name="Mauleon R.P."/>
            <person name="Moore J."/>
            <person name="Morris R."/>
            <person name="Ostergaard L."/>
            <person name="Wang B."/>
            <person name="Wells R."/>
        </authorList>
    </citation>
    <scope>NUCLEOTIDE SEQUENCE [LARGE SCALE GENOMIC DNA]</scope>
    <source>
        <strain evidence="18">R-o-18</strain>
        <tissue evidence="18">Leaf</tissue>
    </source>
</reference>
<dbReference type="PROSITE" id="PS00086">
    <property type="entry name" value="CYTOCHROME_P450"/>
    <property type="match status" value="1"/>
</dbReference>
<name>A0ABQ7MF22_BRACM</name>
<comment type="subcellular location">
    <subcellularLocation>
        <location evidence="2">Membrane</location>
    </subcellularLocation>
</comment>
<feature type="region of interest" description="Disordered" evidence="17">
    <location>
        <begin position="1151"/>
        <end position="1185"/>
    </location>
</feature>
<feature type="region of interest" description="Disordered" evidence="17">
    <location>
        <begin position="569"/>
        <end position="590"/>
    </location>
</feature>
<evidence type="ECO:0000313" key="19">
    <source>
        <dbReference type="Proteomes" id="UP000823674"/>
    </source>
</evidence>